<gene>
    <name evidence="1" type="ORF">Q8F55_002240</name>
</gene>
<dbReference type="GeneID" id="95983283"/>
<name>A0ABR3Q9A2_9TREE</name>
<keyword evidence="2" id="KW-1185">Reference proteome</keyword>
<reference evidence="1 2" key="1">
    <citation type="submission" date="2023-08" db="EMBL/GenBank/DDBJ databases">
        <title>Annotated Genome Sequence of Vanrija albida AlHP1.</title>
        <authorList>
            <person name="Herzog R."/>
        </authorList>
    </citation>
    <scope>NUCLEOTIDE SEQUENCE [LARGE SCALE GENOMIC DNA]</scope>
    <source>
        <strain evidence="1 2">AlHP1</strain>
    </source>
</reference>
<organism evidence="1 2">
    <name type="scientific">Vanrija albida</name>
    <dbReference type="NCBI Taxonomy" id="181172"/>
    <lineage>
        <taxon>Eukaryota</taxon>
        <taxon>Fungi</taxon>
        <taxon>Dikarya</taxon>
        <taxon>Basidiomycota</taxon>
        <taxon>Agaricomycotina</taxon>
        <taxon>Tremellomycetes</taxon>
        <taxon>Trichosporonales</taxon>
        <taxon>Trichosporonaceae</taxon>
        <taxon>Vanrija</taxon>
    </lineage>
</organism>
<comment type="caution">
    <text evidence="1">The sequence shown here is derived from an EMBL/GenBank/DDBJ whole genome shotgun (WGS) entry which is preliminary data.</text>
</comment>
<dbReference type="EMBL" id="JBBXJM010000002">
    <property type="protein sequence ID" value="KAL1411289.1"/>
    <property type="molecule type" value="Genomic_DNA"/>
</dbReference>
<protein>
    <submittedName>
        <fullName evidence="1">Uncharacterized protein</fullName>
    </submittedName>
</protein>
<evidence type="ECO:0000313" key="2">
    <source>
        <dbReference type="Proteomes" id="UP001565368"/>
    </source>
</evidence>
<dbReference type="RefSeq" id="XP_069211233.1">
    <property type="nucleotide sequence ID" value="XM_069350847.1"/>
</dbReference>
<sequence>MEREPACVNHFFGNWVDHSDSYDVTFLTLYEDEDDIESSTPEEIQHRRRMTLMADVMASYMPNVENIVPCNLADPLSQGKWEDISRFQVKGSEEMISIWEATRALLKIAGGEP</sequence>
<dbReference type="Proteomes" id="UP001565368">
    <property type="component" value="Unassembled WGS sequence"/>
</dbReference>
<accession>A0ABR3Q9A2</accession>
<proteinExistence type="predicted"/>
<evidence type="ECO:0000313" key="1">
    <source>
        <dbReference type="EMBL" id="KAL1411289.1"/>
    </source>
</evidence>